<evidence type="ECO:0000313" key="3">
    <source>
        <dbReference type="Proteomes" id="UP001153269"/>
    </source>
</evidence>
<feature type="compositionally biased region" description="Basic and acidic residues" evidence="1">
    <location>
        <begin position="180"/>
        <end position="197"/>
    </location>
</feature>
<evidence type="ECO:0000256" key="1">
    <source>
        <dbReference type="SAM" id="MobiDB-lite"/>
    </source>
</evidence>
<protein>
    <submittedName>
        <fullName evidence="2">Uncharacterized protein</fullName>
    </submittedName>
</protein>
<sequence length="203" mass="21404">MHAPQAAVGAVAVCVHSAWWHRGFEMPVLASAQLEFLGWSGWAPRLEDVSSWPSLTICSVQKACTTGGRREGLAQQTQPRGEESEGKGGGGQACGGRKQLEGGVPGLTEEKKEAGGVERAGRGGWRRKVAQGAGWRGGGRGRAGLRCPGRRCRVVCYLSTSDQSHLLQGEGSEAGGGGSRRLEKTGEKVKKGADVRSKSVFHI</sequence>
<feature type="region of interest" description="Disordered" evidence="1">
    <location>
        <begin position="69"/>
        <end position="141"/>
    </location>
</feature>
<gene>
    <name evidence="2" type="ORF">PLEPLA_LOCUS28166</name>
</gene>
<reference evidence="2" key="1">
    <citation type="submission" date="2020-03" db="EMBL/GenBank/DDBJ databases">
        <authorList>
            <person name="Weist P."/>
        </authorList>
    </citation>
    <scope>NUCLEOTIDE SEQUENCE</scope>
</reference>
<name>A0A9N7UZT6_PLEPL</name>
<accession>A0A9N7UZT6</accession>
<feature type="region of interest" description="Disordered" evidence="1">
    <location>
        <begin position="167"/>
        <end position="203"/>
    </location>
</feature>
<dbReference type="EMBL" id="CADEAL010002447">
    <property type="protein sequence ID" value="CAB1440400.1"/>
    <property type="molecule type" value="Genomic_DNA"/>
</dbReference>
<organism evidence="2 3">
    <name type="scientific">Pleuronectes platessa</name>
    <name type="common">European plaice</name>
    <dbReference type="NCBI Taxonomy" id="8262"/>
    <lineage>
        <taxon>Eukaryota</taxon>
        <taxon>Metazoa</taxon>
        <taxon>Chordata</taxon>
        <taxon>Craniata</taxon>
        <taxon>Vertebrata</taxon>
        <taxon>Euteleostomi</taxon>
        <taxon>Actinopterygii</taxon>
        <taxon>Neopterygii</taxon>
        <taxon>Teleostei</taxon>
        <taxon>Neoteleostei</taxon>
        <taxon>Acanthomorphata</taxon>
        <taxon>Carangaria</taxon>
        <taxon>Pleuronectiformes</taxon>
        <taxon>Pleuronectoidei</taxon>
        <taxon>Pleuronectidae</taxon>
        <taxon>Pleuronectes</taxon>
    </lineage>
</organism>
<dbReference type="Proteomes" id="UP001153269">
    <property type="component" value="Unassembled WGS sequence"/>
</dbReference>
<comment type="caution">
    <text evidence="2">The sequence shown here is derived from an EMBL/GenBank/DDBJ whole genome shotgun (WGS) entry which is preliminary data.</text>
</comment>
<proteinExistence type="predicted"/>
<evidence type="ECO:0000313" key="2">
    <source>
        <dbReference type="EMBL" id="CAB1440400.1"/>
    </source>
</evidence>
<dbReference type="AlphaFoldDB" id="A0A9N7UZT6"/>
<feature type="compositionally biased region" description="Basic and acidic residues" evidence="1">
    <location>
        <begin position="108"/>
        <end position="121"/>
    </location>
</feature>
<keyword evidence="3" id="KW-1185">Reference proteome</keyword>